<keyword evidence="1" id="KW-0472">Membrane</keyword>
<comment type="caution">
    <text evidence="2">The sequence shown here is derived from an EMBL/GenBank/DDBJ whole genome shotgun (WGS) entry which is preliminary data.</text>
</comment>
<evidence type="ECO:0000313" key="2">
    <source>
        <dbReference type="EMBL" id="MED6225535.1"/>
    </source>
</evidence>
<evidence type="ECO:0000256" key="1">
    <source>
        <dbReference type="SAM" id="Phobius"/>
    </source>
</evidence>
<keyword evidence="1" id="KW-0812">Transmembrane</keyword>
<proteinExistence type="predicted"/>
<sequence length="105" mass="11692">MRRLISWILAVLGLTVSIRLPRLSLWLLRWIPTSGSTIAPTLGVILLVVGRNCSGIKEVIVVMIEVLMMIKLRLNLLPSWNLAQRTVQLSSVGMAIDEDNNLGLF</sequence>
<protein>
    <submittedName>
        <fullName evidence="2">Uncharacterized protein</fullName>
    </submittedName>
</protein>
<dbReference type="EMBL" id="JASCZI010273960">
    <property type="protein sequence ID" value="MED6225535.1"/>
    <property type="molecule type" value="Genomic_DNA"/>
</dbReference>
<keyword evidence="3" id="KW-1185">Reference proteome</keyword>
<gene>
    <name evidence="2" type="ORF">PIB30_094580</name>
</gene>
<organism evidence="2 3">
    <name type="scientific">Stylosanthes scabra</name>
    <dbReference type="NCBI Taxonomy" id="79078"/>
    <lineage>
        <taxon>Eukaryota</taxon>
        <taxon>Viridiplantae</taxon>
        <taxon>Streptophyta</taxon>
        <taxon>Embryophyta</taxon>
        <taxon>Tracheophyta</taxon>
        <taxon>Spermatophyta</taxon>
        <taxon>Magnoliopsida</taxon>
        <taxon>eudicotyledons</taxon>
        <taxon>Gunneridae</taxon>
        <taxon>Pentapetalae</taxon>
        <taxon>rosids</taxon>
        <taxon>fabids</taxon>
        <taxon>Fabales</taxon>
        <taxon>Fabaceae</taxon>
        <taxon>Papilionoideae</taxon>
        <taxon>50 kb inversion clade</taxon>
        <taxon>dalbergioids sensu lato</taxon>
        <taxon>Dalbergieae</taxon>
        <taxon>Pterocarpus clade</taxon>
        <taxon>Stylosanthes</taxon>
    </lineage>
</organism>
<keyword evidence="1" id="KW-1133">Transmembrane helix</keyword>
<accession>A0ABU6ZUH3</accession>
<feature type="transmembrane region" description="Helical" evidence="1">
    <location>
        <begin position="27"/>
        <end position="49"/>
    </location>
</feature>
<dbReference type="Proteomes" id="UP001341840">
    <property type="component" value="Unassembled WGS sequence"/>
</dbReference>
<reference evidence="2 3" key="1">
    <citation type="journal article" date="2023" name="Plants (Basel)">
        <title>Bridging the Gap: Combining Genomics and Transcriptomics Approaches to Understand Stylosanthes scabra, an Orphan Legume from the Brazilian Caatinga.</title>
        <authorList>
            <person name="Ferreira-Neto J.R.C."/>
            <person name="da Silva M.D."/>
            <person name="Binneck E."/>
            <person name="de Melo N.F."/>
            <person name="da Silva R.H."/>
            <person name="de Melo A.L.T.M."/>
            <person name="Pandolfi V."/>
            <person name="Bustamante F.O."/>
            <person name="Brasileiro-Vidal A.C."/>
            <person name="Benko-Iseppon A.M."/>
        </authorList>
    </citation>
    <scope>NUCLEOTIDE SEQUENCE [LARGE SCALE GENOMIC DNA]</scope>
    <source>
        <tissue evidence="2">Leaves</tissue>
    </source>
</reference>
<name>A0ABU6ZUH3_9FABA</name>
<evidence type="ECO:0000313" key="3">
    <source>
        <dbReference type="Proteomes" id="UP001341840"/>
    </source>
</evidence>